<dbReference type="GO" id="GO:0043531">
    <property type="term" value="F:ADP binding"/>
    <property type="evidence" value="ECO:0007669"/>
    <property type="project" value="InterPro"/>
</dbReference>
<dbReference type="InterPro" id="IPR027417">
    <property type="entry name" value="P-loop_NTPase"/>
</dbReference>
<sequence>MWDDVLLKDVMTPGSELLQTMADKLNRELPAVKNWKNLASQLEIPVDVRREYADESTGEKRKSPTKEGRGDLSVIYVERQKNLTDICSEILDRLSSRRWSASDDLVSLAKRKLSELQEDTVIVLDNTEDVQGEDFDEFAEWLVRSAPKAQLMITTGKDVGFVSADKHKVNLDPLDAESSAKLLQTLVQSNCSEQHVKELGQRCGGMPLFLINCSCLLNDDFQPRGLNPRT</sequence>
<comment type="caution">
    <text evidence="1">The sequence shown here is derived from an EMBL/GenBank/DDBJ whole genome shotgun (WGS) entry which is preliminary data.</text>
</comment>
<dbReference type="SUPFAM" id="SSF52540">
    <property type="entry name" value="P-loop containing nucleoside triphosphate hydrolases"/>
    <property type="match status" value="1"/>
</dbReference>
<organism evidence="1 2">
    <name type="scientific">Desmophyllum pertusum</name>
    <dbReference type="NCBI Taxonomy" id="174260"/>
    <lineage>
        <taxon>Eukaryota</taxon>
        <taxon>Metazoa</taxon>
        <taxon>Cnidaria</taxon>
        <taxon>Anthozoa</taxon>
        <taxon>Hexacorallia</taxon>
        <taxon>Scleractinia</taxon>
        <taxon>Caryophylliina</taxon>
        <taxon>Caryophylliidae</taxon>
        <taxon>Desmophyllum</taxon>
    </lineage>
</organism>
<proteinExistence type="predicted"/>
<dbReference type="EMBL" id="MU827803">
    <property type="protein sequence ID" value="KAJ7326132.1"/>
    <property type="molecule type" value="Genomic_DNA"/>
</dbReference>
<protein>
    <submittedName>
        <fullName evidence="1">Uncharacterized protein</fullName>
    </submittedName>
</protein>
<evidence type="ECO:0000313" key="1">
    <source>
        <dbReference type="EMBL" id="KAJ7326132.1"/>
    </source>
</evidence>
<dbReference type="Proteomes" id="UP001163046">
    <property type="component" value="Unassembled WGS sequence"/>
</dbReference>
<reference evidence="1" key="1">
    <citation type="submission" date="2023-01" db="EMBL/GenBank/DDBJ databases">
        <title>Genome assembly of the deep-sea coral Lophelia pertusa.</title>
        <authorList>
            <person name="Herrera S."/>
            <person name="Cordes E."/>
        </authorList>
    </citation>
    <scope>NUCLEOTIDE SEQUENCE</scope>
    <source>
        <strain evidence="1">USNM1676648</strain>
        <tissue evidence="1">Polyp</tissue>
    </source>
</reference>
<gene>
    <name evidence="1" type="ORF">OS493_027983</name>
</gene>
<evidence type="ECO:0000313" key="2">
    <source>
        <dbReference type="Proteomes" id="UP001163046"/>
    </source>
</evidence>
<dbReference type="AlphaFoldDB" id="A0A9X0CEV1"/>
<name>A0A9X0CEV1_9CNID</name>
<keyword evidence="2" id="KW-1185">Reference proteome</keyword>
<accession>A0A9X0CEV1</accession>
<dbReference type="OrthoDB" id="5970735at2759"/>